<proteinExistence type="predicted"/>
<evidence type="ECO:0000256" key="1">
    <source>
        <dbReference type="SAM" id="SignalP"/>
    </source>
</evidence>
<keyword evidence="3" id="KW-1185">Reference proteome</keyword>
<feature type="signal peptide" evidence="1">
    <location>
        <begin position="1"/>
        <end position="23"/>
    </location>
</feature>
<gene>
    <name evidence="2" type="ORF">ACFFH4_18435</name>
</gene>
<sequence length="83" mass="9075">MKAIVLTALTVSLLVVGTGNALAMEPESQMGNEYGTFNFGQKLSMHEDMSVQEVKAMYEDHHGTLGAAPSNNFTKHDCMLEKK</sequence>
<evidence type="ECO:0008006" key="4">
    <source>
        <dbReference type="Google" id="ProtNLM"/>
    </source>
</evidence>
<dbReference type="Proteomes" id="UP001589833">
    <property type="component" value="Unassembled WGS sequence"/>
</dbReference>
<protein>
    <recommendedName>
        <fullName evidence="4">DUF4148 domain-containing protein</fullName>
    </recommendedName>
</protein>
<dbReference type="RefSeq" id="WP_273848011.1">
    <property type="nucleotide sequence ID" value="NZ_JAQQWT010000045.1"/>
</dbReference>
<dbReference type="EMBL" id="JBHLTR010000049">
    <property type="protein sequence ID" value="MFC0560931.1"/>
    <property type="molecule type" value="Genomic_DNA"/>
</dbReference>
<comment type="caution">
    <text evidence="2">The sequence shown here is derived from an EMBL/GenBank/DDBJ whole genome shotgun (WGS) entry which is preliminary data.</text>
</comment>
<keyword evidence="1" id="KW-0732">Signal</keyword>
<accession>A0ABV6NJU2</accession>
<organism evidence="2 3">
    <name type="scientific">Halalkalibacter alkalisediminis</name>
    <dbReference type="NCBI Taxonomy" id="935616"/>
    <lineage>
        <taxon>Bacteria</taxon>
        <taxon>Bacillati</taxon>
        <taxon>Bacillota</taxon>
        <taxon>Bacilli</taxon>
        <taxon>Bacillales</taxon>
        <taxon>Bacillaceae</taxon>
        <taxon>Halalkalibacter</taxon>
    </lineage>
</organism>
<reference evidence="2 3" key="1">
    <citation type="submission" date="2024-09" db="EMBL/GenBank/DDBJ databases">
        <authorList>
            <person name="Sun Q."/>
            <person name="Mori K."/>
        </authorList>
    </citation>
    <scope>NUCLEOTIDE SEQUENCE [LARGE SCALE GENOMIC DNA]</scope>
    <source>
        <strain evidence="2 3">NCAIM B.02301</strain>
    </source>
</reference>
<evidence type="ECO:0000313" key="3">
    <source>
        <dbReference type="Proteomes" id="UP001589833"/>
    </source>
</evidence>
<name>A0ABV6NJU2_9BACI</name>
<feature type="chain" id="PRO_5047538420" description="DUF4148 domain-containing protein" evidence="1">
    <location>
        <begin position="24"/>
        <end position="83"/>
    </location>
</feature>
<evidence type="ECO:0000313" key="2">
    <source>
        <dbReference type="EMBL" id="MFC0560931.1"/>
    </source>
</evidence>